<keyword evidence="2 7" id="KW-1003">Cell membrane</keyword>
<name>A0A3E0E4G4_9FLAO</name>
<comment type="caution">
    <text evidence="8">The sequence shown here is derived from an EMBL/GenBank/DDBJ whole genome shotgun (WGS) entry which is preliminary data.</text>
</comment>
<organism evidence="8 9">
    <name type="scientific">Flavobacterium aquicola</name>
    <dbReference type="NCBI Taxonomy" id="1682742"/>
    <lineage>
        <taxon>Bacteria</taxon>
        <taxon>Pseudomonadati</taxon>
        <taxon>Bacteroidota</taxon>
        <taxon>Flavobacteriia</taxon>
        <taxon>Flavobacteriales</taxon>
        <taxon>Flavobacteriaceae</taxon>
        <taxon>Flavobacterium</taxon>
    </lineage>
</organism>
<keyword evidence="5 7" id="KW-1133">Transmembrane helix</keyword>
<feature type="transmembrane region" description="Helical" evidence="7">
    <location>
        <begin position="216"/>
        <end position="234"/>
    </location>
</feature>
<comment type="pathway">
    <text evidence="7">Protein modification; lipoprotein biosynthesis (diacylglyceryl transfer).</text>
</comment>
<dbReference type="GO" id="GO:0042158">
    <property type="term" value="P:lipoprotein biosynthetic process"/>
    <property type="evidence" value="ECO:0007669"/>
    <property type="project" value="UniProtKB-UniRule"/>
</dbReference>
<keyword evidence="3 7" id="KW-0808">Transferase</keyword>
<evidence type="ECO:0000256" key="1">
    <source>
        <dbReference type="ARBA" id="ARBA00007150"/>
    </source>
</evidence>
<keyword evidence="4 7" id="KW-0812">Transmembrane</keyword>
<dbReference type="EC" id="2.5.1.145" evidence="7"/>
<feature type="transmembrane region" description="Helical" evidence="7">
    <location>
        <begin position="58"/>
        <end position="80"/>
    </location>
</feature>
<comment type="catalytic activity">
    <reaction evidence="7">
        <text>L-cysteinyl-[prolipoprotein] + a 1,2-diacyl-sn-glycero-3-phospho-(1'-sn-glycerol) = an S-1,2-diacyl-sn-glyceryl-L-cysteinyl-[prolipoprotein] + sn-glycerol 1-phosphate + H(+)</text>
        <dbReference type="Rhea" id="RHEA:56712"/>
        <dbReference type="Rhea" id="RHEA-COMP:14679"/>
        <dbReference type="Rhea" id="RHEA-COMP:14680"/>
        <dbReference type="ChEBI" id="CHEBI:15378"/>
        <dbReference type="ChEBI" id="CHEBI:29950"/>
        <dbReference type="ChEBI" id="CHEBI:57685"/>
        <dbReference type="ChEBI" id="CHEBI:64716"/>
        <dbReference type="ChEBI" id="CHEBI:140658"/>
        <dbReference type="EC" id="2.5.1.145"/>
    </reaction>
</comment>
<comment type="similarity">
    <text evidence="1 7">Belongs to the Lgt family.</text>
</comment>
<dbReference type="PANTHER" id="PTHR30589:SF0">
    <property type="entry name" value="PHOSPHATIDYLGLYCEROL--PROLIPOPROTEIN DIACYLGLYCERYL TRANSFERASE"/>
    <property type="match status" value="1"/>
</dbReference>
<gene>
    <name evidence="7" type="primary">lgt</name>
    <name evidence="8" type="ORF">C8P67_11510</name>
</gene>
<dbReference type="PANTHER" id="PTHR30589">
    <property type="entry name" value="PROLIPOPROTEIN DIACYLGLYCERYL TRANSFERASE"/>
    <property type="match status" value="1"/>
</dbReference>
<dbReference type="NCBIfam" id="TIGR00544">
    <property type="entry name" value="lgt"/>
    <property type="match status" value="1"/>
</dbReference>
<keyword evidence="8" id="KW-0449">Lipoprotein</keyword>
<evidence type="ECO:0000256" key="2">
    <source>
        <dbReference type="ARBA" id="ARBA00022475"/>
    </source>
</evidence>
<dbReference type="OrthoDB" id="871140at2"/>
<reference evidence="8 9" key="1">
    <citation type="submission" date="2018-08" db="EMBL/GenBank/DDBJ databases">
        <title>Genomic Encyclopedia of Archaeal and Bacterial Type Strains, Phase II (KMG-II): from individual species to whole genera.</title>
        <authorList>
            <person name="Goeker M."/>
        </authorList>
    </citation>
    <scope>NUCLEOTIDE SEQUENCE [LARGE SCALE GENOMIC DNA]</scope>
    <source>
        <strain evidence="8 9">DSM 100880</strain>
    </source>
</reference>
<feature type="transmembrane region" description="Helical" evidence="7">
    <location>
        <begin position="100"/>
        <end position="125"/>
    </location>
</feature>
<dbReference type="Pfam" id="PF01790">
    <property type="entry name" value="LGT"/>
    <property type="match status" value="1"/>
</dbReference>
<dbReference type="HAMAP" id="MF_01147">
    <property type="entry name" value="Lgt"/>
    <property type="match status" value="1"/>
</dbReference>
<comment type="subcellular location">
    <subcellularLocation>
        <location evidence="7">Cell membrane</location>
        <topology evidence="7">Multi-pass membrane protein</topology>
    </subcellularLocation>
</comment>
<dbReference type="EMBL" id="QUNI01000015">
    <property type="protein sequence ID" value="REG92169.1"/>
    <property type="molecule type" value="Genomic_DNA"/>
</dbReference>
<dbReference type="PROSITE" id="PS01311">
    <property type="entry name" value="LGT"/>
    <property type="match status" value="1"/>
</dbReference>
<evidence type="ECO:0000256" key="3">
    <source>
        <dbReference type="ARBA" id="ARBA00022679"/>
    </source>
</evidence>
<feature type="transmembrane region" description="Helical" evidence="7">
    <location>
        <begin position="137"/>
        <end position="157"/>
    </location>
</feature>
<dbReference type="GO" id="GO:0005886">
    <property type="term" value="C:plasma membrane"/>
    <property type="evidence" value="ECO:0007669"/>
    <property type="project" value="UniProtKB-SubCell"/>
</dbReference>
<comment type="function">
    <text evidence="7">Catalyzes the transfer of the diacylglyceryl group from phosphatidylglycerol to the sulfhydryl group of the N-terminal cysteine of a prolipoprotein, the first step in the formation of mature lipoproteins.</text>
</comment>
<feature type="transmembrane region" description="Helical" evidence="7">
    <location>
        <begin position="187"/>
        <end position="204"/>
    </location>
</feature>
<evidence type="ECO:0000256" key="6">
    <source>
        <dbReference type="ARBA" id="ARBA00023136"/>
    </source>
</evidence>
<dbReference type="Proteomes" id="UP000257136">
    <property type="component" value="Unassembled WGS sequence"/>
</dbReference>
<accession>A0A3E0E4G4</accession>
<evidence type="ECO:0000256" key="7">
    <source>
        <dbReference type="HAMAP-Rule" id="MF_01147"/>
    </source>
</evidence>
<feature type="transmembrane region" description="Helical" evidence="7">
    <location>
        <begin position="20"/>
        <end position="38"/>
    </location>
</feature>
<dbReference type="AlphaFoldDB" id="A0A3E0E4G4"/>
<dbReference type="GO" id="GO:0008961">
    <property type="term" value="F:phosphatidylglycerol-prolipoprotein diacylglyceryl transferase activity"/>
    <property type="evidence" value="ECO:0007669"/>
    <property type="project" value="UniProtKB-UniRule"/>
</dbReference>
<sequence length="278" mass="31751">MANGIINWNVDSVIFWITDSFPLKYYGLLFVTGLILGYQIVKKIYDKENIPVENLDKILIYIIVGTVLGARLGHCLFYEPDYFFKNPIEILLPIKKIGDSYSFVGFRGLASHGGTIGVLIAVIMYCKKYKVNLLWQLDRIAIAVPVAAAFIRFGNFMNSEIYGKPTDGSWGVIFQKDDLIPRHPTQLYEAFSYLLIFGIVYFLYQSKIYQKGNGLIFGAFLILLFTARFCIEYFKENQESFENQMPINMGQLLSIPFIMAGIVLIIWKLNSKKGLSFS</sequence>
<keyword evidence="9" id="KW-1185">Reference proteome</keyword>
<evidence type="ECO:0000256" key="4">
    <source>
        <dbReference type="ARBA" id="ARBA00022692"/>
    </source>
</evidence>
<keyword evidence="6 7" id="KW-0472">Membrane</keyword>
<evidence type="ECO:0000256" key="5">
    <source>
        <dbReference type="ARBA" id="ARBA00022989"/>
    </source>
</evidence>
<dbReference type="InterPro" id="IPR001640">
    <property type="entry name" value="Lgt"/>
</dbReference>
<proteinExistence type="inferred from homology"/>
<protein>
    <recommendedName>
        <fullName evidence="7">Phosphatidylglycerol--prolipoprotein diacylglyceryl transferase</fullName>
        <ecNumber evidence="7">2.5.1.145</ecNumber>
    </recommendedName>
</protein>
<evidence type="ECO:0000313" key="8">
    <source>
        <dbReference type="EMBL" id="REG92169.1"/>
    </source>
</evidence>
<dbReference type="UniPathway" id="UPA00664"/>
<feature type="transmembrane region" description="Helical" evidence="7">
    <location>
        <begin position="246"/>
        <end position="267"/>
    </location>
</feature>
<dbReference type="RefSeq" id="WP_115814790.1">
    <property type="nucleotide sequence ID" value="NZ_QUNI01000015.1"/>
</dbReference>
<feature type="binding site" evidence="7">
    <location>
        <position position="152"/>
    </location>
    <ligand>
        <name>a 1,2-diacyl-sn-glycero-3-phospho-(1'-sn-glycerol)</name>
        <dbReference type="ChEBI" id="CHEBI:64716"/>
    </ligand>
</feature>
<evidence type="ECO:0000313" key="9">
    <source>
        <dbReference type="Proteomes" id="UP000257136"/>
    </source>
</evidence>